<name>A0A9Q9ME60_9ACTN</name>
<gene>
    <name evidence="1" type="ORF">Daura_06295</name>
</gene>
<organism evidence="1 2">
    <name type="scientific">Dactylosporangium aurantiacum</name>
    <dbReference type="NCBI Taxonomy" id="35754"/>
    <lineage>
        <taxon>Bacteria</taxon>
        <taxon>Bacillati</taxon>
        <taxon>Actinomycetota</taxon>
        <taxon>Actinomycetes</taxon>
        <taxon>Micromonosporales</taxon>
        <taxon>Micromonosporaceae</taxon>
        <taxon>Dactylosporangium</taxon>
    </lineage>
</organism>
<keyword evidence="2" id="KW-1185">Reference proteome</keyword>
<accession>A0A9Q9ME60</accession>
<dbReference type="KEGG" id="daur:Daura_06295"/>
<dbReference type="RefSeq" id="WP_156089421.1">
    <property type="nucleotide sequence ID" value="NZ_CP073767.1"/>
</dbReference>
<sequence>MTYTAPWQRLCDCRCPLHYRQTRITYHESDCACAITCATQPMTLLAEQWRCALFLDQDGDLWYVTAMPGGNWDWPNAAELNTRYNLDDSSVRIERLLRQAAHELGNAIH</sequence>
<reference evidence="1" key="1">
    <citation type="submission" date="2021-04" db="EMBL/GenBank/DDBJ databases">
        <title>Dactylosporangium aurantiacum NRRL B-8018 full assembly.</title>
        <authorList>
            <person name="Hartkoorn R.C."/>
            <person name="Beaudoing E."/>
            <person name="Hot D."/>
        </authorList>
    </citation>
    <scope>NUCLEOTIDE SEQUENCE</scope>
    <source>
        <strain evidence="1">NRRL B-8018</strain>
    </source>
</reference>
<dbReference type="EMBL" id="CP073767">
    <property type="protein sequence ID" value="UWZ55808.1"/>
    <property type="molecule type" value="Genomic_DNA"/>
</dbReference>
<proteinExistence type="predicted"/>
<evidence type="ECO:0000313" key="1">
    <source>
        <dbReference type="EMBL" id="UWZ55808.1"/>
    </source>
</evidence>
<evidence type="ECO:0000313" key="2">
    <source>
        <dbReference type="Proteomes" id="UP001058003"/>
    </source>
</evidence>
<dbReference type="OrthoDB" id="3380712at2"/>
<dbReference type="AlphaFoldDB" id="A0A9Q9ME60"/>
<protein>
    <submittedName>
        <fullName evidence="1">Uncharacterized protein</fullName>
    </submittedName>
</protein>
<dbReference type="Proteomes" id="UP001058003">
    <property type="component" value="Chromosome"/>
</dbReference>